<dbReference type="CDD" id="cd07067">
    <property type="entry name" value="HP_PGM_like"/>
    <property type="match status" value="1"/>
</dbReference>
<sequence>MNVFVIRHGETEWSLSGQHTGTTDIPLTDSGRRQAERMRPVLARHTFALVLVSPMQRARETCDLVGLGAAAIGDPGLIEWNYGEYEGHTPQQIQAKRPGWLIFRDGCPGGETPSQVGARVDQVVTRVRAAKGDVALFAHGHVLRVLAARWIGLPPRAGQHFLLNTGTLSVLTYYHEVPAVRVWNGHAAD</sequence>
<dbReference type="Proteomes" id="UP001190825">
    <property type="component" value="Unassembled WGS sequence"/>
</dbReference>
<accession>A0ABX4TEM4</accession>
<proteinExistence type="predicted"/>
<dbReference type="InterPro" id="IPR013078">
    <property type="entry name" value="His_Pase_superF_clade-1"/>
</dbReference>
<dbReference type="PANTHER" id="PTHR48100">
    <property type="entry name" value="BROAD-SPECIFICITY PHOSPHATASE YOR283W-RELATED"/>
    <property type="match status" value="1"/>
</dbReference>
<dbReference type="PANTHER" id="PTHR48100:SF15">
    <property type="entry name" value="SEDOHEPTULOSE 1,7-BISPHOSPHATASE"/>
    <property type="match status" value="1"/>
</dbReference>
<dbReference type="SMART" id="SM00855">
    <property type="entry name" value="PGAM"/>
    <property type="match status" value="1"/>
</dbReference>
<dbReference type="EMBL" id="NBUC01000154">
    <property type="protein sequence ID" value="PLT95195.1"/>
    <property type="molecule type" value="Genomic_DNA"/>
</dbReference>
<organism evidence="1 2">
    <name type="scientific">Sinorhizobium medicae</name>
    <dbReference type="NCBI Taxonomy" id="110321"/>
    <lineage>
        <taxon>Bacteria</taxon>
        <taxon>Pseudomonadati</taxon>
        <taxon>Pseudomonadota</taxon>
        <taxon>Alphaproteobacteria</taxon>
        <taxon>Hyphomicrobiales</taxon>
        <taxon>Rhizobiaceae</taxon>
        <taxon>Sinorhizobium/Ensifer group</taxon>
        <taxon>Sinorhizobium</taxon>
    </lineage>
</organism>
<dbReference type="InterPro" id="IPR029033">
    <property type="entry name" value="His_PPase_superfam"/>
</dbReference>
<dbReference type="PIRSF" id="PIRSF000709">
    <property type="entry name" value="6PFK_2-Ptase"/>
    <property type="match status" value="1"/>
</dbReference>
<reference evidence="1 2" key="1">
    <citation type="journal article" date="2018" name="FEMS Microbiol. Ecol.">
        <title>Co-invading symbiotic mutualists of Medicago polymorpha retain high ancestral diversity and contain diverse accessory genomes.</title>
        <authorList>
            <person name="Porter S.S."/>
            <person name="Faber-Hammond J.J."/>
            <person name="Friesen M.L."/>
        </authorList>
    </citation>
    <scope>NUCLEOTIDE SEQUENCE [LARGE SCALE GENOMIC DNA]</scope>
    <source>
        <strain evidence="1 2">Str16</strain>
    </source>
</reference>
<gene>
    <name evidence="1" type="ORF">BMJ33_30325</name>
</gene>
<comment type="caution">
    <text evidence="1">The sequence shown here is derived from an EMBL/GenBank/DDBJ whole genome shotgun (WGS) entry which is preliminary data.</text>
</comment>
<name>A0ABX4TEM4_9HYPH</name>
<dbReference type="Gene3D" id="3.40.50.1240">
    <property type="entry name" value="Phosphoglycerate mutase-like"/>
    <property type="match status" value="1"/>
</dbReference>
<keyword evidence="2" id="KW-1185">Reference proteome</keyword>
<evidence type="ECO:0000313" key="1">
    <source>
        <dbReference type="EMBL" id="PLT95195.1"/>
    </source>
</evidence>
<evidence type="ECO:0000313" key="2">
    <source>
        <dbReference type="Proteomes" id="UP001190825"/>
    </source>
</evidence>
<protein>
    <submittedName>
        <fullName evidence="1">Histidine phosphatase family protein</fullName>
    </submittedName>
</protein>
<dbReference type="RefSeq" id="WP_012067204.1">
    <property type="nucleotide sequence ID" value="NZ_ATYC01000022.1"/>
</dbReference>
<dbReference type="Pfam" id="PF00300">
    <property type="entry name" value="His_Phos_1"/>
    <property type="match status" value="1"/>
</dbReference>
<dbReference type="InterPro" id="IPR050275">
    <property type="entry name" value="PGM_Phosphatase"/>
</dbReference>
<dbReference type="SUPFAM" id="SSF53254">
    <property type="entry name" value="Phosphoglycerate mutase-like"/>
    <property type="match status" value="1"/>
</dbReference>